<evidence type="ECO:0000256" key="2">
    <source>
        <dbReference type="PIRSR" id="PIRSR613078-1"/>
    </source>
</evidence>
<protein>
    <submittedName>
        <fullName evidence="4">Histidine phosphatase family protein</fullName>
    </submittedName>
</protein>
<dbReference type="Proteomes" id="UP000235653">
    <property type="component" value="Unassembled WGS sequence"/>
</dbReference>
<name>A0A2P5P6A5_9CHLR</name>
<dbReference type="GO" id="GO:0043456">
    <property type="term" value="P:regulation of pentose-phosphate shunt"/>
    <property type="evidence" value="ECO:0007669"/>
    <property type="project" value="TreeGrafter"/>
</dbReference>
<dbReference type="EMBL" id="JQAN02000011">
    <property type="protein sequence ID" value="PPD57810.1"/>
    <property type="molecule type" value="Genomic_DNA"/>
</dbReference>
<dbReference type="PANTHER" id="PTHR46517">
    <property type="entry name" value="FRUCTOSE-2,6-BISPHOSPHATASE TIGAR"/>
    <property type="match status" value="1"/>
</dbReference>
<dbReference type="SMART" id="SM00855">
    <property type="entry name" value="PGAM"/>
    <property type="match status" value="1"/>
</dbReference>
<dbReference type="InterPro" id="IPR029033">
    <property type="entry name" value="His_PPase_superfam"/>
</dbReference>
<evidence type="ECO:0000256" key="3">
    <source>
        <dbReference type="PIRSR" id="PIRSR613078-2"/>
    </source>
</evidence>
<reference evidence="4 5" key="1">
    <citation type="journal article" date="2017" name="ISME J.">
        <title>Grape pomace compost harbors organohalide-respiring Dehalogenimonas species with novel reductive dehalogenase genes.</title>
        <authorList>
            <person name="Yang Y."/>
            <person name="Higgins S.A."/>
            <person name="Yan J."/>
            <person name="Simsir B."/>
            <person name="Chourey K."/>
            <person name="Iyer R."/>
            <person name="Hettich R.L."/>
            <person name="Baldwin B."/>
            <person name="Ogles D.M."/>
            <person name="Loffler F.E."/>
        </authorList>
    </citation>
    <scope>NUCLEOTIDE SEQUENCE [LARGE SCALE GENOMIC DNA]</scope>
    <source>
        <strain evidence="4 5">GP</strain>
    </source>
</reference>
<sequence length="209" mass="23208">MSKHSTICTVRHGQTDFNIQKRYAGSLDVQLNAVGIKDTVEAAKTLSLLGLNIRAIICSALHRSIQTAEILSNGLPIIQCSLANERNFGEMQGKTVDQVKLMNPPIEYLHAGNDTHSLNPPGGESFPELRHRAEKFYDFLSQHRGDFGILVVSHGVFLQQFHGVILNRTWEESLEFEVPNLTLTCFAFSDGALTGMTTHQLCAKSQNSW</sequence>
<dbReference type="Pfam" id="PF00300">
    <property type="entry name" value="His_Phos_1"/>
    <property type="match status" value="1"/>
</dbReference>
<dbReference type="PANTHER" id="PTHR46517:SF1">
    <property type="entry name" value="FRUCTOSE-2,6-BISPHOSPHATASE TIGAR"/>
    <property type="match status" value="1"/>
</dbReference>
<organism evidence="4 5">
    <name type="scientific">Dehalogenimonas etheniformans</name>
    <dbReference type="NCBI Taxonomy" id="1536648"/>
    <lineage>
        <taxon>Bacteria</taxon>
        <taxon>Bacillati</taxon>
        <taxon>Chloroflexota</taxon>
        <taxon>Dehalococcoidia</taxon>
        <taxon>Dehalococcoidales</taxon>
        <taxon>Dehalococcoidaceae</taxon>
        <taxon>Dehalogenimonas</taxon>
    </lineage>
</organism>
<gene>
    <name evidence="4" type="ORF">JP09_008745</name>
</gene>
<dbReference type="SUPFAM" id="SSF53254">
    <property type="entry name" value="Phosphoglycerate mutase-like"/>
    <property type="match status" value="1"/>
</dbReference>
<dbReference type="PIRSF" id="PIRSF000709">
    <property type="entry name" value="6PFK_2-Ptase"/>
    <property type="match status" value="1"/>
</dbReference>
<feature type="binding site" evidence="3">
    <location>
        <position position="63"/>
    </location>
    <ligand>
        <name>substrate</name>
    </ligand>
</feature>
<dbReference type="InterPro" id="IPR013078">
    <property type="entry name" value="His_Pase_superF_clade-1"/>
</dbReference>
<accession>A0A2P5P6A5</accession>
<dbReference type="GO" id="GO:0004331">
    <property type="term" value="F:fructose-2,6-bisphosphate 2-phosphatase activity"/>
    <property type="evidence" value="ECO:0007669"/>
    <property type="project" value="TreeGrafter"/>
</dbReference>
<evidence type="ECO:0000256" key="1">
    <source>
        <dbReference type="ARBA" id="ARBA00022801"/>
    </source>
</evidence>
<dbReference type="InterPro" id="IPR051695">
    <property type="entry name" value="Phosphoglycerate_Mutase"/>
</dbReference>
<feature type="active site" description="Proton donor/acceptor" evidence="2">
    <location>
        <position position="85"/>
    </location>
</feature>
<dbReference type="GO" id="GO:0005829">
    <property type="term" value="C:cytosol"/>
    <property type="evidence" value="ECO:0007669"/>
    <property type="project" value="TreeGrafter"/>
</dbReference>
<dbReference type="GO" id="GO:0045820">
    <property type="term" value="P:negative regulation of glycolytic process"/>
    <property type="evidence" value="ECO:0007669"/>
    <property type="project" value="TreeGrafter"/>
</dbReference>
<keyword evidence="1" id="KW-0378">Hydrolase</keyword>
<dbReference type="RefSeq" id="WP_102330821.1">
    <property type="nucleotide sequence ID" value="NZ_CP058566.2"/>
</dbReference>
<dbReference type="AlphaFoldDB" id="A0A2P5P6A5"/>
<dbReference type="OrthoDB" id="9781415at2"/>
<proteinExistence type="predicted"/>
<comment type="caution">
    <text evidence="4">The sequence shown here is derived from an EMBL/GenBank/DDBJ whole genome shotgun (WGS) entry which is preliminary data.</text>
</comment>
<evidence type="ECO:0000313" key="4">
    <source>
        <dbReference type="EMBL" id="PPD57810.1"/>
    </source>
</evidence>
<evidence type="ECO:0000313" key="5">
    <source>
        <dbReference type="Proteomes" id="UP000235653"/>
    </source>
</evidence>
<dbReference type="CDD" id="cd07067">
    <property type="entry name" value="HP_PGM_like"/>
    <property type="match status" value="1"/>
</dbReference>
<keyword evidence="5" id="KW-1185">Reference proteome</keyword>
<feature type="binding site" evidence="3">
    <location>
        <begin position="11"/>
        <end position="18"/>
    </location>
    <ligand>
        <name>substrate</name>
    </ligand>
</feature>
<feature type="active site" description="Tele-phosphohistidine intermediate" evidence="2">
    <location>
        <position position="12"/>
    </location>
</feature>
<dbReference type="Gene3D" id="3.40.50.1240">
    <property type="entry name" value="Phosphoglycerate mutase-like"/>
    <property type="match status" value="1"/>
</dbReference>